<dbReference type="EMBL" id="UYWW01003557">
    <property type="protein sequence ID" value="VDM12846.1"/>
    <property type="molecule type" value="Genomic_DNA"/>
</dbReference>
<dbReference type="InParanoid" id="A0A3P7E0E3"/>
<dbReference type="Proteomes" id="UP000270924">
    <property type="component" value="Unassembled WGS sequence"/>
</dbReference>
<protein>
    <submittedName>
        <fullName evidence="1">Uncharacterized protein</fullName>
    </submittedName>
</protein>
<organism evidence="1 2">
    <name type="scientific">Wuchereria bancrofti</name>
    <dbReference type="NCBI Taxonomy" id="6293"/>
    <lineage>
        <taxon>Eukaryota</taxon>
        <taxon>Metazoa</taxon>
        <taxon>Ecdysozoa</taxon>
        <taxon>Nematoda</taxon>
        <taxon>Chromadorea</taxon>
        <taxon>Rhabditida</taxon>
        <taxon>Spirurina</taxon>
        <taxon>Spiruromorpha</taxon>
        <taxon>Filarioidea</taxon>
        <taxon>Onchocercidae</taxon>
        <taxon>Wuchereria</taxon>
    </lineage>
</organism>
<evidence type="ECO:0000313" key="2">
    <source>
        <dbReference type="Proteomes" id="UP000270924"/>
    </source>
</evidence>
<sequence>MNSSFWLPSSLPFTTIYYPPIPSLFIAHGFPAIFPSVLKSAVPPSSSSSLLPQQLKIPESAQQLKTPEAASNQHSSKLFLVESLLPSAVEKKQTTPSPVYIFF</sequence>
<evidence type="ECO:0000313" key="1">
    <source>
        <dbReference type="EMBL" id="VDM12846.1"/>
    </source>
</evidence>
<accession>A0A3P7E0E3</accession>
<dbReference type="AlphaFoldDB" id="A0A3P7E0E3"/>
<name>A0A3P7E0E3_WUCBA</name>
<proteinExistence type="predicted"/>
<keyword evidence="2" id="KW-1185">Reference proteome</keyword>
<gene>
    <name evidence="1" type="ORF">WBA_LOCUS6232</name>
</gene>
<reference evidence="1 2" key="1">
    <citation type="submission" date="2018-11" db="EMBL/GenBank/DDBJ databases">
        <authorList>
            <consortium name="Pathogen Informatics"/>
        </authorList>
    </citation>
    <scope>NUCLEOTIDE SEQUENCE [LARGE SCALE GENOMIC DNA]</scope>
</reference>